<gene>
    <name evidence="1" type="ORF">C8034_v002452</name>
</gene>
<dbReference type="Proteomes" id="UP000295604">
    <property type="component" value="Unassembled WGS sequence"/>
</dbReference>
<keyword evidence="2" id="KW-1185">Reference proteome</keyword>
<dbReference type="PANTHER" id="PTHR36847:SF1">
    <property type="entry name" value="AMIDOLIGASE ENZYME"/>
    <property type="match status" value="1"/>
</dbReference>
<name>A0A4V6QFM9_9PEZI</name>
<comment type="caution">
    <text evidence="1">The sequence shown here is derived from an EMBL/GenBank/DDBJ whole genome shotgun (WGS) entry which is preliminary data.</text>
</comment>
<evidence type="ECO:0000313" key="1">
    <source>
        <dbReference type="EMBL" id="TEA15251.1"/>
    </source>
</evidence>
<dbReference type="InterPro" id="IPR022025">
    <property type="entry name" value="Amidoligase_2"/>
</dbReference>
<organism evidence="1 2">
    <name type="scientific">Colletotrichum sidae</name>
    <dbReference type="NCBI Taxonomy" id="1347389"/>
    <lineage>
        <taxon>Eukaryota</taxon>
        <taxon>Fungi</taxon>
        <taxon>Dikarya</taxon>
        <taxon>Ascomycota</taxon>
        <taxon>Pezizomycotina</taxon>
        <taxon>Sordariomycetes</taxon>
        <taxon>Hypocreomycetidae</taxon>
        <taxon>Glomerellales</taxon>
        <taxon>Glomerellaceae</taxon>
        <taxon>Colletotrichum</taxon>
        <taxon>Colletotrichum orbiculare species complex</taxon>
    </lineage>
</organism>
<accession>A0A4V6QFM9</accession>
<proteinExistence type="predicted"/>
<reference evidence="1 2" key="1">
    <citation type="submission" date="2018-11" db="EMBL/GenBank/DDBJ databases">
        <title>Genome sequence and assembly of Colletotrichum sidae.</title>
        <authorList>
            <person name="Gan P."/>
            <person name="Shirasu K."/>
        </authorList>
    </citation>
    <scope>NUCLEOTIDE SEQUENCE [LARGE SCALE GENOMIC DNA]</scope>
    <source>
        <strain evidence="1 2">CBS 518.97</strain>
    </source>
</reference>
<dbReference type="Pfam" id="PF12224">
    <property type="entry name" value="Amidoligase_2"/>
    <property type="match status" value="1"/>
</dbReference>
<evidence type="ECO:0000313" key="2">
    <source>
        <dbReference type="Proteomes" id="UP000295604"/>
    </source>
</evidence>
<dbReference type="AlphaFoldDB" id="A0A4V6QFM9"/>
<dbReference type="PANTHER" id="PTHR36847">
    <property type="entry name" value="AMIDOLIGASE ENZYME"/>
    <property type="match status" value="1"/>
</dbReference>
<sequence length="432" mass="47392">MAAYQSFNFGFELELSVTVSKKHKTWVSMAQDTSARLARKGVSNQVKEKTDNSYRKWSIVQEITIPQHPPKNNWALELVSPVFNLDSPWLNDADDIFSVIRKHSSIHDMPQCSTHVHVSQADQDFTSYQLAALSKAILVYEPCLDALVPTDRASAYWCQSNRNNPLLSRCESLNGCLDMLDAAAQHSASAVVEAMCMFPASSAYGRAHGRKKDFVHGKVYKWNFARLLGKENSRTIEFRQPSGSTCADDAIGWVLLTLAATTTLVTVTTTAPGGGGGGGGALPTTLVSGWYWIRAVASPNFHSYLQAKPTGTPSKAYLESPSSAGQFKIEAGQLVHLTGSASLYLNVENPTDKTQRKLETWFSTTKNTYGTFAFQGDTLTWSTPDINRPNLAAWLVCENQEVFINTGAYLYQTPAGCFDQTIHSYGGSTADL</sequence>
<protein>
    <submittedName>
        <fullName evidence="1">Uncharacterized protein</fullName>
    </submittedName>
</protein>
<dbReference type="EMBL" id="QAPF01000137">
    <property type="protein sequence ID" value="TEA15251.1"/>
    <property type="molecule type" value="Genomic_DNA"/>
</dbReference>